<evidence type="ECO:0000313" key="3">
    <source>
        <dbReference type="Proteomes" id="UP000008387"/>
    </source>
</evidence>
<accession>F8KQR7</accession>
<organism evidence="2 3">
    <name type="scientific">Helicobacter bizzozeronii (strain CIII-1)</name>
    <dbReference type="NCBI Taxonomy" id="1002804"/>
    <lineage>
        <taxon>Bacteria</taxon>
        <taxon>Pseudomonadati</taxon>
        <taxon>Campylobacterota</taxon>
        <taxon>Epsilonproteobacteria</taxon>
        <taxon>Campylobacterales</taxon>
        <taxon>Helicobacteraceae</taxon>
        <taxon>Helicobacter</taxon>
    </lineage>
</organism>
<dbReference type="RefSeq" id="WP_013889590.1">
    <property type="nucleotide sequence ID" value="NC_015674.1"/>
</dbReference>
<dbReference type="AlphaFoldDB" id="F8KQR7"/>
<sequence>MIRLLLLALLLLNLQAKENAPTIFVQIDNPKESLSTPTPPFIQTLTTLQQIIQTASQKVLKIPAFQNKEYIPDAAYLSALQINWDQDKIWKLARCGHGSSALV</sequence>
<keyword evidence="3" id="KW-1185">Reference proteome</keyword>
<evidence type="ECO:0000256" key="1">
    <source>
        <dbReference type="SAM" id="SignalP"/>
    </source>
</evidence>
<dbReference type="STRING" id="1002804.HBZC1_00850"/>
<feature type="signal peptide" evidence="1">
    <location>
        <begin position="1"/>
        <end position="16"/>
    </location>
</feature>
<dbReference type="EMBL" id="FR871757">
    <property type="protein sequence ID" value="CCB79071.1"/>
    <property type="molecule type" value="Genomic_DNA"/>
</dbReference>
<gene>
    <name evidence="2" type="ordered locus">HBZC1_00850</name>
</gene>
<feature type="chain" id="PRO_5003373901" evidence="1">
    <location>
        <begin position="17"/>
        <end position="103"/>
    </location>
</feature>
<name>F8KQR7_HELBC</name>
<proteinExistence type="predicted"/>
<dbReference type="HOGENOM" id="CLU_2259865_0_0_7"/>
<reference evidence="2 3" key="1">
    <citation type="journal article" date="2011" name="J. Bacteriol.">
        <title>Genome sequence of Helicobacter bizzozeronii strain CIII-1, an isolate from human gastric mucosa.</title>
        <authorList>
            <person name="Schott T."/>
            <person name="Rossi M."/>
            <person name="Hanninen M.L."/>
        </authorList>
    </citation>
    <scope>NUCLEOTIDE SEQUENCE [LARGE SCALE GENOMIC DNA]</scope>
    <source>
        <strain evidence="2 3">CIII-1</strain>
    </source>
</reference>
<dbReference type="KEGG" id="hbi:HBZC1_00850"/>
<dbReference type="Proteomes" id="UP000008387">
    <property type="component" value="Chromosome"/>
</dbReference>
<keyword evidence="1" id="KW-0732">Signal</keyword>
<evidence type="ECO:0000313" key="2">
    <source>
        <dbReference type="EMBL" id="CCB79071.1"/>
    </source>
</evidence>
<protein>
    <submittedName>
        <fullName evidence="2">Uncharacterized protein</fullName>
    </submittedName>
</protein>